<dbReference type="EMBL" id="NRRU01000058">
    <property type="protein sequence ID" value="MBK1714182.1"/>
    <property type="molecule type" value="Genomic_DNA"/>
</dbReference>
<feature type="compositionally biased region" description="Basic and acidic residues" evidence="1">
    <location>
        <begin position="96"/>
        <end position="108"/>
    </location>
</feature>
<evidence type="ECO:0000256" key="1">
    <source>
        <dbReference type="SAM" id="MobiDB-lite"/>
    </source>
</evidence>
<evidence type="ECO:0000256" key="2">
    <source>
        <dbReference type="SAM" id="SignalP"/>
    </source>
</evidence>
<proteinExistence type="predicted"/>
<sequence length="145" mass="15285">MKLQRPHRIAALAAAVATMALTLPAMAQAQNADPAATTAMAEHEASHRTMAADAPSRAEVRSDYQETRAAGAVMPDGEVGDTPRTLMAREQYSQAKGEELRAEYERQAAVDAAAAQSQSQPQAPMAPFGAQDSSIMPPTAPTQPQ</sequence>
<reference evidence="3" key="2">
    <citation type="journal article" date="2020" name="Microorganisms">
        <title>Osmotic Adaptation and Compatible Solute Biosynthesis of Phototrophic Bacteria as Revealed from Genome Analyses.</title>
        <authorList>
            <person name="Imhoff J.F."/>
            <person name="Rahn T."/>
            <person name="Kunzel S."/>
            <person name="Keller A."/>
            <person name="Neulinger S.C."/>
        </authorList>
    </citation>
    <scope>NUCLEOTIDE SEQUENCE</scope>
    <source>
        <strain evidence="3">IM 151</strain>
    </source>
</reference>
<keyword evidence="4" id="KW-1185">Reference proteome</keyword>
<feature type="region of interest" description="Disordered" evidence="1">
    <location>
        <begin position="35"/>
        <end position="145"/>
    </location>
</feature>
<feature type="compositionally biased region" description="Low complexity" evidence="1">
    <location>
        <begin position="109"/>
        <end position="127"/>
    </location>
</feature>
<feature type="chain" id="PRO_5045244322" description="DUF4148 domain-containing protein" evidence="2">
    <location>
        <begin position="28"/>
        <end position="145"/>
    </location>
</feature>
<accession>A0ABS1DZW9</accession>
<evidence type="ECO:0008006" key="5">
    <source>
        <dbReference type="Google" id="ProtNLM"/>
    </source>
</evidence>
<organism evidence="3 4">
    <name type="scientific">Rubrivivax gelatinosus</name>
    <name type="common">Rhodocyclus gelatinosus</name>
    <name type="synonym">Rhodopseudomonas gelatinosa</name>
    <dbReference type="NCBI Taxonomy" id="28068"/>
    <lineage>
        <taxon>Bacteria</taxon>
        <taxon>Pseudomonadati</taxon>
        <taxon>Pseudomonadota</taxon>
        <taxon>Betaproteobacteria</taxon>
        <taxon>Burkholderiales</taxon>
        <taxon>Sphaerotilaceae</taxon>
        <taxon>Rubrivivax</taxon>
    </lineage>
</organism>
<reference evidence="3" key="1">
    <citation type="submission" date="2017-08" db="EMBL/GenBank/DDBJ databases">
        <authorList>
            <person name="Imhoff J.F."/>
            <person name="Rahn T."/>
            <person name="Kuenzel S."/>
            <person name="Neulinger S.C."/>
        </authorList>
    </citation>
    <scope>NUCLEOTIDE SEQUENCE</scope>
    <source>
        <strain evidence="3">IM 151</strain>
    </source>
</reference>
<evidence type="ECO:0000313" key="3">
    <source>
        <dbReference type="EMBL" id="MBK1714182.1"/>
    </source>
</evidence>
<name>A0ABS1DZW9_RUBGE</name>
<comment type="caution">
    <text evidence="3">The sequence shown here is derived from an EMBL/GenBank/DDBJ whole genome shotgun (WGS) entry which is preliminary data.</text>
</comment>
<feature type="signal peptide" evidence="2">
    <location>
        <begin position="1"/>
        <end position="27"/>
    </location>
</feature>
<evidence type="ECO:0000313" key="4">
    <source>
        <dbReference type="Proteomes" id="UP001041814"/>
    </source>
</evidence>
<dbReference type="Proteomes" id="UP001041814">
    <property type="component" value="Unassembled WGS sequence"/>
</dbReference>
<feature type="compositionally biased region" description="Basic and acidic residues" evidence="1">
    <location>
        <begin position="56"/>
        <end position="66"/>
    </location>
</feature>
<gene>
    <name evidence="3" type="ORF">CKO43_15520</name>
</gene>
<dbReference type="RefSeq" id="WP_200231529.1">
    <property type="nucleotide sequence ID" value="NZ_NRRT01000073.1"/>
</dbReference>
<protein>
    <recommendedName>
        <fullName evidence="5">DUF4148 domain-containing protein</fullName>
    </recommendedName>
</protein>
<keyword evidence="2" id="KW-0732">Signal</keyword>